<keyword evidence="3" id="KW-0804">Transcription</keyword>
<dbReference type="SUPFAM" id="SSF46689">
    <property type="entry name" value="Homeodomain-like"/>
    <property type="match status" value="1"/>
</dbReference>
<evidence type="ECO:0000256" key="4">
    <source>
        <dbReference type="PROSITE-ProRule" id="PRU00335"/>
    </source>
</evidence>
<feature type="domain" description="HTH tetR-type" evidence="5">
    <location>
        <begin position="5"/>
        <end position="65"/>
    </location>
</feature>
<dbReference type="RefSeq" id="WP_190102323.1">
    <property type="nucleotide sequence ID" value="NZ_BMUH01000002.1"/>
</dbReference>
<evidence type="ECO:0000256" key="2">
    <source>
        <dbReference type="ARBA" id="ARBA00023125"/>
    </source>
</evidence>
<dbReference type="InterPro" id="IPR009057">
    <property type="entry name" value="Homeodomain-like_sf"/>
</dbReference>
<dbReference type="Proteomes" id="UP001164506">
    <property type="component" value="Chromosome"/>
</dbReference>
<accession>A0ABY6R7N6</accession>
<name>A0ABY6R7N6_9ACTN</name>
<evidence type="ECO:0000313" key="7">
    <source>
        <dbReference type="Proteomes" id="UP001164506"/>
    </source>
</evidence>
<dbReference type="InterPro" id="IPR004111">
    <property type="entry name" value="Repressor_TetR_C"/>
</dbReference>
<dbReference type="InterPro" id="IPR036271">
    <property type="entry name" value="Tet_transcr_reg_TetR-rel_C_sf"/>
</dbReference>
<dbReference type="Gene3D" id="1.10.10.60">
    <property type="entry name" value="Homeodomain-like"/>
    <property type="match status" value="1"/>
</dbReference>
<dbReference type="PRINTS" id="PR00455">
    <property type="entry name" value="HTHTETR"/>
</dbReference>
<evidence type="ECO:0000313" key="6">
    <source>
        <dbReference type="EMBL" id="UZX25600.1"/>
    </source>
</evidence>
<feature type="DNA-binding region" description="H-T-H motif" evidence="4">
    <location>
        <begin position="28"/>
        <end position="47"/>
    </location>
</feature>
<dbReference type="Pfam" id="PF00440">
    <property type="entry name" value="TetR_N"/>
    <property type="match status" value="1"/>
</dbReference>
<evidence type="ECO:0000256" key="1">
    <source>
        <dbReference type="ARBA" id="ARBA00023015"/>
    </source>
</evidence>
<dbReference type="Gene3D" id="1.10.357.10">
    <property type="entry name" value="Tetracycline Repressor, domain 2"/>
    <property type="match status" value="1"/>
</dbReference>
<reference evidence="6" key="1">
    <citation type="submission" date="2021-09" db="EMBL/GenBank/DDBJ databases">
        <title>Complete genome sequence and metabolic characterization of Streptomyces tanashiensis DSM 731 the producer of antibacterial Kalafungin and diverse secondary metabolites.</title>
        <authorList>
            <person name="Abbasi M.N."/>
            <person name="Anwar M.N."/>
            <person name="Alam K."/>
            <person name="Shoaib M."/>
            <person name="Lin Z."/>
            <person name="Hayat M."/>
            <person name="Ali M.I."/>
            <person name="Malik H.M.T."/>
            <person name="Ahmed I."/>
            <person name="Li A."/>
            <person name="Hailong Wang H."/>
            <person name="Zhang Y."/>
        </authorList>
    </citation>
    <scope>NUCLEOTIDE SEQUENCE</scope>
    <source>
        <strain evidence="6">Kala</strain>
    </source>
</reference>
<dbReference type="SUPFAM" id="SSF48498">
    <property type="entry name" value="Tetracyclin repressor-like, C-terminal domain"/>
    <property type="match status" value="1"/>
</dbReference>
<gene>
    <name evidence="6" type="ORF">LDH80_35050</name>
</gene>
<dbReference type="InterPro" id="IPR001647">
    <property type="entry name" value="HTH_TetR"/>
</dbReference>
<dbReference type="GeneID" id="95604769"/>
<keyword evidence="7" id="KW-1185">Reference proteome</keyword>
<keyword evidence="1" id="KW-0805">Transcription regulation</keyword>
<organism evidence="6 7">
    <name type="scientific">Streptomyces tanashiensis</name>
    <dbReference type="NCBI Taxonomy" id="67367"/>
    <lineage>
        <taxon>Bacteria</taxon>
        <taxon>Bacillati</taxon>
        <taxon>Actinomycetota</taxon>
        <taxon>Actinomycetes</taxon>
        <taxon>Kitasatosporales</taxon>
        <taxon>Streptomycetaceae</taxon>
        <taxon>Streptomyces</taxon>
    </lineage>
</organism>
<dbReference type="EMBL" id="CP084204">
    <property type="protein sequence ID" value="UZX25600.1"/>
    <property type="molecule type" value="Genomic_DNA"/>
</dbReference>
<dbReference type="Pfam" id="PF02909">
    <property type="entry name" value="TetR_C_1"/>
    <property type="match status" value="1"/>
</dbReference>
<sequence length="225" mass="23972">MARNTLTPDQIVRAAIELLDDEGLDGLSMRSLGARLGSAATAVYWHIKTKDELVRLTGDAVWSEVELPDIDAMGWRPAAAAMAGSMHAMLTRHPWLGQAFGSHLLYGPDKSRHDDHSLALYEKAGFAPADADRAAAAVFVYVLGSALGAAAQVSLTRRLGKSGDPEKELADTMAAATEVAMNFPRLRERLDGSAAAQYTAAPDRTFEFGLAAILDGFEAQLTGTS</sequence>
<protein>
    <submittedName>
        <fullName evidence="6">TetR/AcrR family transcriptional regulator C-terminal domain-containing protein</fullName>
    </submittedName>
</protein>
<proteinExistence type="predicted"/>
<dbReference type="PROSITE" id="PS50977">
    <property type="entry name" value="HTH_TETR_2"/>
    <property type="match status" value="1"/>
</dbReference>
<evidence type="ECO:0000259" key="5">
    <source>
        <dbReference type="PROSITE" id="PS50977"/>
    </source>
</evidence>
<evidence type="ECO:0000256" key="3">
    <source>
        <dbReference type="ARBA" id="ARBA00023163"/>
    </source>
</evidence>
<keyword evidence="2 4" id="KW-0238">DNA-binding</keyword>